<protein>
    <submittedName>
        <fullName evidence="1">Uncharacterized protein</fullName>
    </submittedName>
</protein>
<name>A0ACC0YAW8_9ROSI</name>
<keyword evidence="2" id="KW-1185">Reference proteome</keyword>
<evidence type="ECO:0000313" key="2">
    <source>
        <dbReference type="Proteomes" id="UP001163603"/>
    </source>
</evidence>
<accession>A0ACC0YAW8</accession>
<comment type="caution">
    <text evidence="1">The sequence shown here is derived from an EMBL/GenBank/DDBJ whole genome shotgun (WGS) entry which is preliminary data.</text>
</comment>
<dbReference type="Proteomes" id="UP001163603">
    <property type="component" value="Chromosome 8"/>
</dbReference>
<sequence>MIHMELQLGLALPSTAVKGFDLNAYVYEPRENMGSHPSFHSFGFTNDICSNYKKRSFDEAFEKDKTVPRTLPLLHWNNEPNDEDDPKDLENNSSFDSNKTAEEDGVVGWPPIKTWRKKIRHQDQGRQAKPKNNQAVKNIGFGSRSAQSKSNSMYVKVKMEGMAIARKIDLSLHDSFETLTTTLISMFCVWHEDSNNYKLTYQDKEGDWLIAQDVPWRTFIRTVQRLKLLKISE</sequence>
<dbReference type="EMBL" id="CM047743">
    <property type="protein sequence ID" value="KAJ0031640.1"/>
    <property type="molecule type" value="Genomic_DNA"/>
</dbReference>
<reference evidence="2" key="1">
    <citation type="journal article" date="2023" name="G3 (Bethesda)">
        <title>Genome assembly and association tests identify interacting loci associated with vigor, precocity, and sex in interspecific pistachio rootstocks.</title>
        <authorList>
            <person name="Palmer W."/>
            <person name="Jacygrad E."/>
            <person name="Sagayaradj S."/>
            <person name="Cavanaugh K."/>
            <person name="Han R."/>
            <person name="Bertier L."/>
            <person name="Beede B."/>
            <person name="Kafkas S."/>
            <person name="Golino D."/>
            <person name="Preece J."/>
            <person name="Michelmore R."/>
        </authorList>
    </citation>
    <scope>NUCLEOTIDE SEQUENCE [LARGE SCALE GENOMIC DNA]</scope>
</reference>
<gene>
    <name evidence="1" type="ORF">Pint_12984</name>
</gene>
<organism evidence="1 2">
    <name type="scientific">Pistacia integerrima</name>
    <dbReference type="NCBI Taxonomy" id="434235"/>
    <lineage>
        <taxon>Eukaryota</taxon>
        <taxon>Viridiplantae</taxon>
        <taxon>Streptophyta</taxon>
        <taxon>Embryophyta</taxon>
        <taxon>Tracheophyta</taxon>
        <taxon>Spermatophyta</taxon>
        <taxon>Magnoliopsida</taxon>
        <taxon>eudicotyledons</taxon>
        <taxon>Gunneridae</taxon>
        <taxon>Pentapetalae</taxon>
        <taxon>rosids</taxon>
        <taxon>malvids</taxon>
        <taxon>Sapindales</taxon>
        <taxon>Anacardiaceae</taxon>
        <taxon>Pistacia</taxon>
    </lineage>
</organism>
<proteinExistence type="predicted"/>
<evidence type="ECO:0000313" key="1">
    <source>
        <dbReference type="EMBL" id="KAJ0031640.1"/>
    </source>
</evidence>